<dbReference type="NCBIfam" id="NF005101">
    <property type="entry name" value="PRK06539.1"/>
    <property type="match status" value="1"/>
</dbReference>
<evidence type="ECO:0000256" key="5">
    <source>
        <dbReference type="ARBA" id="ARBA00022840"/>
    </source>
</evidence>
<dbReference type="Pfam" id="PF02867">
    <property type="entry name" value="Ribonuc_red_lgC"/>
    <property type="match status" value="1"/>
</dbReference>
<accession>A0A2H0QUN2</accession>
<gene>
    <name evidence="12" type="ORF">COV34_02610</name>
</gene>
<dbReference type="PROSITE" id="PS51161">
    <property type="entry name" value="ATP_CONE"/>
    <property type="match status" value="1"/>
</dbReference>
<dbReference type="EC" id="1.17.4.1" evidence="2 10"/>
<reference evidence="12 13" key="1">
    <citation type="submission" date="2017-09" db="EMBL/GenBank/DDBJ databases">
        <title>Depth-based differentiation of microbial function through sediment-hosted aquifers and enrichment of novel symbionts in the deep terrestrial subsurface.</title>
        <authorList>
            <person name="Probst A.J."/>
            <person name="Ladd B."/>
            <person name="Jarett J.K."/>
            <person name="Geller-Mcgrath D.E."/>
            <person name="Sieber C.M."/>
            <person name="Emerson J.B."/>
            <person name="Anantharaman K."/>
            <person name="Thomas B.C."/>
            <person name="Malmstrom R."/>
            <person name="Stieglmeier M."/>
            <person name="Klingl A."/>
            <person name="Woyke T."/>
            <person name="Ryan C.M."/>
            <person name="Banfield J.F."/>
        </authorList>
    </citation>
    <scope>NUCLEOTIDE SEQUENCE [LARGE SCALE GENOMIC DNA]</scope>
    <source>
        <strain evidence="12">CG10_big_fil_rev_8_21_14_0_10_42_12</strain>
    </source>
</reference>
<dbReference type="PANTHER" id="PTHR11573:SF6">
    <property type="entry name" value="RIBONUCLEOSIDE-DIPHOSPHATE REDUCTASE LARGE SUBUNIT"/>
    <property type="match status" value="1"/>
</dbReference>
<keyword evidence="5 9" id="KW-0067">ATP-binding</keyword>
<dbReference type="InterPro" id="IPR005144">
    <property type="entry name" value="ATP-cone_dom"/>
</dbReference>
<dbReference type="Proteomes" id="UP000231333">
    <property type="component" value="Unassembled WGS sequence"/>
</dbReference>
<comment type="similarity">
    <text evidence="1 10">Belongs to the ribonucleoside diphosphate reductase large chain family.</text>
</comment>
<dbReference type="InterPro" id="IPR013509">
    <property type="entry name" value="RNR_lsu_N"/>
</dbReference>
<evidence type="ECO:0000256" key="7">
    <source>
        <dbReference type="ARBA" id="ARBA00023116"/>
    </source>
</evidence>
<keyword evidence="7 10" id="KW-0215">Deoxyribonucleotide synthesis</keyword>
<comment type="caution">
    <text evidence="12">The sequence shown here is derived from an EMBL/GenBank/DDBJ whole genome shotgun (WGS) entry which is preliminary data.</text>
</comment>
<dbReference type="EMBL" id="PCXL01000013">
    <property type="protein sequence ID" value="PIR37957.1"/>
    <property type="molecule type" value="Genomic_DNA"/>
</dbReference>
<dbReference type="NCBIfam" id="TIGR02506">
    <property type="entry name" value="NrdE_NrdA"/>
    <property type="match status" value="1"/>
</dbReference>
<dbReference type="PANTHER" id="PTHR11573">
    <property type="entry name" value="RIBONUCLEOSIDE-DIPHOSPHATE REDUCTASE LARGE CHAIN"/>
    <property type="match status" value="1"/>
</dbReference>
<evidence type="ECO:0000256" key="1">
    <source>
        <dbReference type="ARBA" id="ARBA00010406"/>
    </source>
</evidence>
<evidence type="ECO:0000256" key="2">
    <source>
        <dbReference type="ARBA" id="ARBA00012274"/>
    </source>
</evidence>
<protein>
    <recommendedName>
        <fullName evidence="2 10">Ribonucleoside-diphosphate reductase</fullName>
        <ecNumber evidence="2 10">1.17.4.1</ecNumber>
    </recommendedName>
</protein>
<keyword evidence="4 9" id="KW-0547">Nucleotide-binding</keyword>
<evidence type="ECO:0000256" key="9">
    <source>
        <dbReference type="PROSITE-ProRule" id="PRU00492"/>
    </source>
</evidence>
<comment type="catalytic activity">
    <reaction evidence="8 10">
        <text>a 2'-deoxyribonucleoside 5'-diphosphate + [thioredoxin]-disulfide + H2O = a ribonucleoside 5'-diphosphate + [thioredoxin]-dithiol</text>
        <dbReference type="Rhea" id="RHEA:23252"/>
        <dbReference type="Rhea" id="RHEA-COMP:10698"/>
        <dbReference type="Rhea" id="RHEA-COMP:10700"/>
        <dbReference type="ChEBI" id="CHEBI:15377"/>
        <dbReference type="ChEBI" id="CHEBI:29950"/>
        <dbReference type="ChEBI" id="CHEBI:50058"/>
        <dbReference type="ChEBI" id="CHEBI:57930"/>
        <dbReference type="ChEBI" id="CHEBI:73316"/>
        <dbReference type="EC" id="1.17.4.1"/>
    </reaction>
</comment>
<dbReference type="SUPFAM" id="SSF48168">
    <property type="entry name" value="R1 subunit of ribonucleotide reductase, N-terminal domain"/>
    <property type="match status" value="1"/>
</dbReference>
<dbReference type="GO" id="GO:0005971">
    <property type="term" value="C:ribonucleoside-diphosphate reductase complex"/>
    <property type="evidence" value="ECO:0007669"/>
    <property type="project" value="TreeGrafter"/>
</dbReference>
<evidence type="ECO:0000256" key="10">
    <source>
        <dbReference type="RuleBase" id="RU003410"/>
    </source>
</evidence>
<evidence type="ECO:0000256" key="8">
    <source>
        <dbReference type="ARBA" id="ARBA00047754"/>
    </source>
</evidence>
<evidence type="ECO:0000256" key="6">
    <source>
        <dbReference type="ARBA" id="ARBA00023002"/>
    </source>
</evidence>
<evidence type="ECO:0000313" key="12">
    <source>
        <dbReference type="EMBL" id="PIR37957.1"/>
    </source>
</evidence>
<dbReference type="GO" id="GO:0005524">
    <property type="term" value="F:ATP binding"/>
    <property type="evidence" value="ECO:0007669"/>
    <property type="project" value="UniProtKB-UniRule"/>
</dbReference>
<dbReference type="InterPro" id="IPR013346">
    <property type="entry name" value="NrdE_NrdA_C"/>
</dbReference>
<evidence type="ECO:0000313" key="13">
    <source>
        <dbReference type="Proteomes" id="UP000231333"/>
    </source>
</evidence>
<sequence length="932" mass="104464">MNITITKRDGTREPFNADRINRSIERACRGLTDPVSMVTQIASETQLTLYDGMTTEEMDRATIDAAVQNISHDIEYDKVATRLLLKTIYRKVIGDYDLDSNLDLRQKHRDRFAPHVEQWVEEGLLDPRMRDKFDLNVLADTLDIDRDNIFVYAGLSTLSDRYSLKNRDGSIGETPQYFFMRVAMGLSYNEENPTEMAKKFYNKLSRHEYIAGGSTNVGAGTNNPALANCFLIQVEDDMAHIAKSVSDVMIISKATGGIGVSVTKLRATGSVLSSTNTKSSGPTPFAKIMDTAIRAIVRGGKKMGALCFYMENWHYDFPEFIDWKHNAGDDYMRMRTANTAAYISDEFMKRVHQGDTWYLFDPKEVADLIELYGSAFSKRYQEYCEKAERGEMKMWKKMPARELFRKMLISLQTTSHPWLTWKDTVNLRALNNNTGTIHMSNLCTEICLPQDKDNIAVCNLASINLAAHITHREINWPRLEETVRTAVRHLDNLIDINALPIKEASNSDVNNRAVGLGVMGFTDTLEQLGMAYDSEHAWDFADRIFEFISYMAIDESANLAKVRGSYKNYEGSGWSKGMVPIDTLEHLEADRKVVVSVAKDSKHKGLDWNVLRAKVKSGMRNATLMAVAPNANIGLVAGTTPGMDPRFAQIFSRNKFSGKYVDINHNLVKDLKNLGIWDTVRDQVLANRGDISEIDEIPHHIRDVYKTSFGTSPYAFIEVAARANKWIDQAISRNMYLETRDIDETMKIYSTAWGKGLKTTYYLHMKPRHSAEQSTIKVNKGENIGRIGFGGLVSAQAVDSEKEEDKKPTPSPFSTITAETKEMPIVAIIEEDKTVEVSGKGFGAVIETRDTQVMEAKVVEKLADPIAVASVGFKGFGGVQPQAPVAQVAAQETTQSTPQHVEKKPEEIINKGNAVQVCPIDPAERAQCDSCQ</sequence>
<keyword evidence="3" id="KW-0021">Allosteric enzyme</keyword>
<dbReference type="UniPathway" id="UPA00326"/>
<evidence type="ECO:0000259" key="11">
    <source>
        <dbReference type="PROSITE" id="PS51161"/>
    </source>
</evidence>
<dbReference type="InterPro" id="IPR039718">
    <property type="entry name" value="Rrm1"/>
</dbReference>
<evidence type="ECO:0000256" key="4">
    <source>
        <dbReference type="ARBA" id="ARBA00022741"/>
    </source>
</evidence>
<dbReference type="SUPFAM" id="SSF51998">
    <property type="entry name" value="PFL-like glycyl radical enzymes"/>
    <property type="match status" value="1"/>
</dbReference>
<dbReference type="PROSITE" id="PS00089">
    <property type="entry name" value="RIBORED_LARGE"/>
    <property type="match status" value="1"/>
</dbReference>
<feature type="domain" description="ATP-cone" evidence="11">
    <location>
        <begin position="3"/>
        <end position="94"/>
    </location>
</feature>
<organism evidence="12 13">
    <name type="scientific">Candidatus Zambryskibacteria bacterium CG10_big_fil_rev_8_21_14_0_10_42_12</name>
    <dbReference type="NCBI Taxonomy" id="1975115"/>
    <lineage>
        <taxon>Bacteria</taxon>
        <taxon>Candidatus Zambryskiibacteriota</taxon>
    </lineage>
</organism>
<name>A0A2H0QUN2_9BACT</name>
<dbReference type="Pfam" id="PF00317">
    <property type="entry name" value="Ribonuc_red_lgN"/>
    <property type="match status" value="1"/>
</dbReference>
<evidence type="ECO:0000256" key="3">
    <source>
        <dbReference type="ARBA" id="ARBA00022533"/>
    </source>
</evidence>
<dbReference type="AlphaFoldDB" id="A0A2H0QUN2"/>
<dbReference type="GO" id="GO:0009263">
    <property type="term" value="P:deoxyribonucleotide biosynthetic process"/>
    <property type="evidence" value="ECO:0007669"/>
    <property type="project" value="UniProtKB-KW"/>
</dbReference>
<dbReference type="Pfam" id="PF03477">
    <property type="entry name" value="ATP-cone"/>
    <property type="match status" value="1"/>
</dbReference>
<keyword evidence="6 10" id="KW-0560">Oxidoreductase</keyword>
<dbReference type="InterPro" id="IPR000788">
    <property type="entry name" value="RNR_lg_C"/>
</dbReference>
<dbReference type="PRINTS" id="PR01183">
    <property type="entry name" value="RIBORDTASEM1"/>
</dbReference>
<proteinExistence type="inferred from homology"/>
<dbReference type="GO" id="GO:0004748">
    <property type="term" value="F:ribonucleoside-diphosphate reductase activity, thioredoxin disulfide as acceptor"/>
    <property type="evidence" value="ECO:0007669"/>
    <property type="project" value="UniProtKB-EC"/>
</dbReference>
<comment type="function">
    <text evidence="10">Provides the precursors necessary for DNA synthesis. Catalyzes the biosynthesis of deoxyribonucleotides from the corresponding ribonucleotides.</text>
</comment>
<dbReference type="InterPro" id="IPR008926">
    <property type="entry name" value="RNR_R1-su_N"/>
</dbReference>
<dbReference type="Gene3D" id="3.20.70.20">
    <property type="match status" value="1"/>
</dbReference>